<proteinExistence type="predicted"/>
<dbReference type="AlphaFoldDB" id="A0AA44BDH6"/>
<dbReference type="InterPro" id="IPR050985">
    <property type="entry name" value="Alpha-glycosidase_related"/>
</dbReference>
<dbReference type="PRINTS" id="PR00743">
    <property type="entry name" value="GLHYDRLASE36"/>
</dbReference>
<evidence type="ECO:0000256" key="4">
    <source>
        <dbReference type="ARBA" id="ARBA00023295"/>
    </source>
</evidence>
<dbReference type="InterPro" id="IPR031704">
    <property type="entry name" value="Glyco_hydro_36_N"/>
</dbReference>
<sequence length="805" mass="92153">MISCDNNLFTLKTQNTAYLFYRTPSGHLEHFHYGESIDLETPEAFMQKNEHLPGNAIGYGMEPDAEGKDLAGKPNAEKLNGPGEEVASLNLENLSLEMSTLGKGDIREPLIRLRQEDGSETSDFLYQEHEIYKGKKDYEGLPSSQGKKEEVQTLVIVLKDRNSDVVLKLLYHVYEAVDVITRSSRFVNAGQSKVRLDRLLSTQVDFQNHHYNMVTFTGAWAREMEKKVQPCEGGKLISSTLAGVSSNRANPFFMIAAKESTEEYGDCYGFNLVYSGNHYSVAEVSAYGKLRVATGINPEDFSLELNPGEEFQSPEAVMTYAKNGFNGLSQNMHNFIRRHIVRGTWQWKERPVLFNSWEAAYFKINEKKLLQLGKKAKKVGIELFVLDDGWFGKRNNDQSSLGDWQVNKKKLPRGLKRLSEKINEMGMDFGIWVEPEMISKDSDCYRRHPDWAVKIPGKPHAQGRNQMILDLTNKEVQQYLIDSMRRVFSDGNIRYVKWDMNRIFSDVYSPTLEKEKRESFSHRYILGLYHVLETLVGEFPHILFEGCASGGNRFDLGILSYMPQIWASDNTDAISRLSIQEGYSYGYPLSVLGAHVSDCPNHQTLRKVPEKTRYHVACYGVLGYECNLGDASKERLGEIQEEIALYKKWRRVYQFGDFYRISRRNLKSWMVVSKNKKKGVGSLFQILAEANRPDLLFRGKGLLPDEIYHFYNIPMSHNLKVFGDLINTASPVHIKDGSLPQDVIAKFYKLKGEEEDYRIRGSALCRRGISLKQGFIGTGFNEQVRLFQDFASRTYYMEAEEKSEN</sequence>
<dbReference type="InterPro" id="IPR013780">
    <property type="entry name" value="Glyco_hydro_b"/>
</dbReference>
<evidence type="ECO:0000256" key="5">
    <source>
        <dbReference type="SAM" id="MobiDB-lite"/>
    </source>
</evidence>
<evidence type="ECO:0000259" key="6">
    <source>
        <dbReference type="Pfam" id="PF16874"/>
    </source>
</evidence>
<accession>A0AA44BDH6</accession>
<dbReference type="Proteomes" id="UP000449710">
    <property type="component" value="Unassembled WGS sequence"/>
</dbReference>
<evidence type="ECO:0000256" key="1">
    <source>
        <dbReference type="ARBA" id="ARBA00001255"/>
    </source>
</evidence>
<dbReference type="CDD" id="cd14791">
    <property type="entry name" value="GH36"/>
    <property type="match status" value="1"/>
</dbReference>
<dbReference type="GO" id="GO:0004557">
    <property type="term" value="F:alpha-galactosidase activity"/>
    <property type="evidence" value="ECO:0007669"/>
    <property type="project" value="UniProtKB-EC"/>
</dbReference>
<dbReference type="GO" id="GO:0016052">
    <property type="term" value="P:carbohydrate catabolic process"/>
    <property type="evidence" value="ECO:0007669"/>
    <property type="project" value="InterPro"/>
</dbReference>
<dbReference type="Gene3D" id="2.60.40.1180">
    <property type="entry name" value="Golgi alpha-mannosidase II"/>
    <property type="match status" value="1"/>
</dbReference>
<dbReference type="Pfam" id="PF16874">
    <property type="entry name" value="Glyco_hydro_36C"/>
    <property type="match status" value="1"/>
</dbReference>
<dbReference type="Pfam" id="PF16875">
    <property type="entry name" value="Glyco_hydro_36N"/>
    <property type="match status" value="1"/>
</dbReference>
<dbReference type="PANTHER" id="PTHR43053:SF3">
    <property type="entry name" value="ALPHA-GALACTOSIDASE C-RELATED"/>
    <property type="match status" value="1"/>
</dbReference>
<dbReference type="InterPro" id="IPR013785">
    <property type="entry name" value="Aldolase_TIM"/>
</dbReference>
<evidence type="ECO:0000313" key="9">
    <source>
        <dbReference type="Proteomes" id="UP000449710"/>
    </source>
</evidence>
<dbReference type="SUPFAM" id="SSF51445">
    <property type="entry name" value="(Trans)glycosidases"/>
    <property type="match status" value="1"/>
</dbReference>
<dbReference type="PANTHER" id="PTHR43053">
    <property type="entry name" value="GLYCOSIDASE FAMILY 31"/>
    <property type="match status" value="1"/>
</dbReference>
<name>A0AA44BDH6_9CLOT</name>
<dbReference type="RefSeq" id="WP_160718434.1">
    <property type="nucleotide sequence ID" value="NZ_SUMG01000001.1"/>
</dbReference>
<keyword evidence="4" id="KW-0326">Glycosidase</keyword>
<dbReference type="FunFam" id="3.20.20.70:FF:000118">
    <property type="entry name" value="Alpha-galactosidase"/>
    <property type="match status" value="1"/>
</dbReference>
<evidence type="ECO:0000256" key="2">
    <source>
        <dbReference type="ARBA" id="ARBA00012755"/>
    </source>
</evidence>
<dbReference type="InterPro" id="IPR017853">
    <property type="entry name" value="GH"/>
</dbReference>
<comment type="catalytic activity">
    <reaction evidence="1">
        <text>Hydrolysis of terminal, non-reducing alpha-D-galactose residues in alpha-D-galactosides, including galactose oligosaccharides, galactomannans and galactolipids.</text>
        <dbReference type="EC" id="3.2.1.22"/>
    </reaction>
</comment>
<dbReference type="EMBL" id="SUMG01000001">
    <property type="protein sequence ID" value="NBG87135.1"/>
    <property type="molecule type" value="Genomic_DNA"/>
</dbReference>
<feature type="region of interest" description="Disordered" evidence="5">
    <location>
        <begin position="62"/>
        <end position="82"/>
    </location>
</feature>
<feature type="domain" description="Glycosyl hydrolase family 36 N-terminal" evidence="7">
    <location>
        <begin position="26"/>
        <end position="305"/>
    </location>
</feature>
<dbReference type="Gene3D" id="2.70.98.60">
    <property type="entry name" value="alpha-galactosidase from lactobacil brevis"/>
    <property type="match status" value="1"/>
</dbReference>
<dbReference type="PROSITE" id="PS00512">
    <property type="entry name" value="ALPHA_GALACTOSIDASE"/>
    <property type="match status" value="1"/>
</dbReference>
<keyword evidence="9" id="KW-1185">Reference proteome</keyword>
<evidence type="ECO:0000256" key="3">
    <source>
        <dbReference type="ARBA" id="ARBA00022801"/>
    </source>
</evidence>
<gene>
    <name evidence="8" type="ORF">ISALK_01340</name>
</gene>
<evidence type="ECO:0000259" key="7">
    <source>
        <dbReference type="Pfam" id="PF16875"/>
    </source>
</evidence>
<reference evidence="8 9" key="1">
    <citation type="submission" date="2019-04" db="EMBL/GenBank/DDBJ databases">
        <title>Isachenkonia alkalipeptolytica gen. nov. sp. nov. a new anaerobic, alkiliphilic organothrophic bacterium capable to reduce synthesized ferrihydrite isolated from a soda lake.</title>
        <authorList>
            <person name="Toshchakov S.V."/>
            <person name="Zavarzina D.G."/>
            <person name="Zhilina T.N."/>
            <person name="Kostrikina N.A."/>
            <person name="Kublanov I.V."/>
        </authorList>
    </citation>
    <scope>NUCLEOTIDE SEQUENCE [LARGE SCALE GENOMIC DNA]</scope>
    <source>
        <strain evidence="8 9">Z-1701</strain>
    </source>
</reference>
<evidence type="ECO:0000313" key="8">
    <source>
        <dbReference type="EMBL" id="NBG87135.1"/>
    </source>
</evidence>
<dbReference type="EC" id="3.2.1.22" evidence="2"/>
<dbReference type="InterPro" id="IPR038417">
    <property type="entry name" value="Alpga-gal_N_sf"/>
</dbReference>
<comment type="caution">
    <text evidence="8">The sequence shown here is derived from an EMBL/GenBank/DDBJ whole genome shotgun (WGS) entry which is preliminary data.</text>
</comment>
<dbReference type="InterPro" id="IPR031705">
    <property type="entry name" value="Glyco_hydro_36_C"/>
</dbReference>
<dbReference type="InterPro" id="IPR000111">
    <property type="entry name" value="Glyco_hydro_27/36_CS"/>
</dbReference>
<dbReference type="InterPro" id="IPR002252">
    <property type="entry name" value="Glyco_hydro_36"/>
</dbReference>
<protein>
    <recommendedName>
        <fullName evidence="2">alpha-galactosidase</fullName>
        <ecNumber evidence="2">3.2.1.22</ecNumber>
    </recommendedName>
</protein>
<organism evidence="8 9">
    <name type="scientific">Isachenkonia alkalipeptolytica</name>
    <dbReference type="NCBI Taxonomy" id="2565777"/>
    <lineage>
        <taxon>Bacteria</taxon>
        <taxon>Bacillati</taxon>
        <taxon>Bacillota</taxon>
        <taxon>Clostridia</taxon>
        <taxon>Eubacteriales</taxon>
        <taxon>Clostridiaceae</taxon>
        <taxon>Isachenkonia</taxon>
    </lineage>
</organism>
<feature type="domain" description="Glycosyl hydrolase family 36 C-terminal" evidence="6">
    <location>
        <begin position="668"/>
        <end position="796"/>
    </location>
</feature>
<dbReference type="Gene3D" id="3.20.20.70">
    <property type="entry name" value="Aldolase class I"/>
    <property type="match status" value="1"/>
</dbReference>
<dbReference type="Pfam" id="PF02065">
    <property type="entry name" value="Melibiase"/>
    <property type="match status" value="1"/>
</dbReference>
<keyword evidence="3" id="KW-0378">Hydrolase</keyword>